<gene>
    <name evidence="2" type="ORF">GCM10010178_57090</name>
</gene>
<organism evidence="2 3">
    <name type="scientific">Lentzea flava</name>
    <dbReference type="NCBI Taxonomy" id="103732"/>
    <lineage>
        <taxon>Bacteria</taxon>
        <taxon>Bacillati</taxon>
        <taxon>Actinomycetota</taxon>
        <taxon>Actinomycetes</taxon>
        <taxon>Pseudonocardiales</taxon>
        <taxon>Pseudonocardiaceae</taxon>
        <taxon>Lentzea</taxon>
    </lineage>
</organism>
<evidence type="ECO:0000313" key="2">
    <source>
        <dbReference type="EMBL" id="GGU57246.1"/>
    </source>
</evidence>
<evidence type="ECO:0000313" key="3">
    <source>
        <dbReference type="Proteomes" id="UP000649573"/>
    </source>
</evidence>
<name>A0ABQ2UWC6_9PSEU</name>
<proteinExistence type="predicted"/>
<dbReference type="RefSeq" id="WP_189256816.1">
    <property type="nucleotide sequence ID" value="NZ_BMRE01000029.1"/>
</dbReference>
<reference evidence="3" key="1">
    <citation type="journal article" date="2019" name="Int. J. Syst. Evol. Microbiol.">
        <title>The Global Catalogue of Microorganisms (GCM) 10K type strain sequencing project: providing services to taxonomists for standard genome sequencing and annotation.</title>
        <authorList>
            <consortium name="The Broad Institute Genomics Platform"/>
            <consortium name="The Broad Institute Genome Sequencing Center for Infectious Disease"/>
            <person name="Wu L."/>
            <person name="Ma J."/>
        </authorList>
    </citation>
    <scope>NUCLEOTIDE SEQUENCE [LARGE SCALE GENOMIC DNA]</scope>
    <source>
        <strain evidence="3">JCM 3296</strain>
    </source>
</reference>
<dbReference type="Proteomes" id="UP000649573">
    <property type="component" value="Unassembled WGS sequence"/>
</dbReference>
<keyword evidence="3" id="KW-1185">Reference proteome</keyword>
<protein>
    <submittedName>
        <fullName evidence="2">Uncharacterized protein</fullName>
    </submittedName>
</protein>
<dbReference type="NCBIfam" id="NF038175">
    <property type="entry name" value="IniB_NTERM"/>
    <property type="match status" value="1"/>
</dbReference>
<evidence type="ECO:0000256" key="1">
    <source>
        <dbReference type="SAM" id="MobiDB-lite"/>
    </source>
</evidence>
<dbReference type="InterPro" id="IPR049709">
    <property type="entry name" value="IniB-like_N"/>
</dbReference>
<accession>A0ABQ2UWC6</accession>
<comment type="caution">
    <text evidence="2">The sequence shown here is derived from an EMBL/GenBank/DDBJ whole genome shotgun (WGS) entry which is preliminary data.</text>
</comment>
<feature type="compositionally biased region" description="Low complexity" evidence="1">
    <location>
        <begin position="10"/>
        <end position="36"/>
    </location>
</feature>
<feature type="region of interest" description="Disordered" evidence="1">
    <location>
        <begin position="1"/>
        <end position="36"/>
    </location>
</feature>
<dbReference type="EMBL" id="BMRE01000029">
    <property type="protein sequence ID" value="GGU57246.1"/>
    <property type="molecule type" value="Genomic_DNA"/>
</dbReference>
<sequence length="298" mass="30476">MQQTTPAEPTTVQTGQTTVQSGDTTVQTGGTTVETGGTTVQAAEPTTLHDFTLGLLTDLDAREAFQQDPLGCLEAAGLSDITAGDVHDILPLVLDAASVPNVEGIEDILGGTELPAVDSLLQIAGTVEGVTGVTDIAAPSAITALVSDFSGLGDVSGTLDSVVSTVPQATDVVSNVSDIATHNVTKVTDVVDVHGIHNTADVLVKDLDADVLVKDVADTDVLVKNVLNSADVVDVNNVADVAHVTDNALHVTDNVVQNVAQVGDVHHDLGQVIGDVKVGDLDLLDGGIGNHNNVDVHF</sequence>